<dbReference type="Proteomes" id="UP000726737">
    <property type="component" value="Unassembled WGS sequence"/>
</dbReference>
<evidence type="ECO:0000256" key="3">
    <source>
        <dbReference type="ARBA" id="ARBA00022827"/>
    </source>
</evidence>
<dbReference type="Pfam" id="PF01494">
    <property type="entry name" value="FAD_binding_3"/>
    <property type="match status" value="2"/>
</dbReference>
<evidence type="ECO:0000256" key="2">
    <source>
        <dbReference type="ARBA" id="ARBA00022630"/>
    </source>
</evidence>
<dbReference type="OrthoDB" id="655030at2759"/>
<keyword evidence="8" id="KW-1185">Reference proteome</keyword>
<feature type="domain" description="FAD-binding" evidence="6">
    <location>
        <begin position="417"/>
        <end position="502"/>
    </location>
</feature>
<dbReference type="EMBL" id="JAAAJA010000190">
    <property type="protein sequence ID" value="KAG0259304.1"/>
    <property type="molecule type" value="Genomic_DNA"/>
</dbReference>
<dbReference type="InterPro" id="IPR050562">
    <property type="entry name" value="FAD_mOase_fung"/>
</dbReference>
<evidence type="ECO:0000256" key="5">
    <source>
        <dbReference type="SAM" id="MobiDB-lite"/>
    </source>
</evidence>
<dbReference type="InterPro" id="IPR036188">
    <property type="entry name" value="FAD/NAD-bd_sf"/>
</dbReference>
<reference evidence="7" key="1">
    <citation type="journal article" date="2020" name="Fungal Divers.">
        <title>Resolving the Mortierellaceae phylogeny through synthesis of multi-gene phylogenetics and phylogenomics.</title>
        <authorList>
            <person name="Vandepol N."/>
            <person name="Liber J."/>
            <person name="Desiro A."/>
            <person name="Na H."/>
            <person name="Kennedy M."/>
            <person name="Barry K."/>
            <person name="Grigoriev I.V."/>
            <person name="Miller A.N."/>
            <person name="O'Donnell K."/>
            <person name="Stajich J.E."/>
            <person name="Bonito G."/>
        </authorList>
    </citation>
    <scope>NUCLEOTIDE SEQUENCE</scope>
    <source>
        <strain evidence="7">KOD948</strain>
    </source>
</reference>
<accession>A0A9P6Q2N8</accession>
<feature type="compositionally biased region" description="Polar residues" evidence="5">
    <location>
        <begin position="630"/>
        <end position="648"/>
    </location>
</feature>
<keyword evidence="3" id="KW-0274">FAD</keyword>
<feature type="region of interest" description="Disordered" evidence="5">
    <location>
        <begin position="603"/>
        <end position="663"/>
    </location>
</feature>
<dbReference type="SUPFAM" id="SSF51905">
    <property type="entry name" value="FAD/NAD(P)-binding domain"/>
    <property type="match status" value="1"/>
</dbReference>
<dbReference type="PRINTS" id="PR00420">
    <property type="entry name" value="RNGMNOXGNASE"/>
</dbReference>
<dbReference type="InterPro" id="IPR002938">
    <property type="entry name" value="FAD-bd"/>
</dbReference>
<evidence type="ECO:0000259" key="6">
    <source>
        <dbReference type="Pfam" id="PF01494"/>
    </source>
</evidence>
<feature type="compositionally biased region" description="Pro residues" evidence="5">
    <location>
        <begin position="652"/>
        <end position="661"/>
    </location>
</feature>
<evidence type="ECO:0000313" key="8">
    <source>
        <dbReference type="Proteomes" id="UP000726737"/>
    </source>
</evidence>
<organism evidence="7 8">
    <name type="scientific">Mortierella polycephala</name>
    <dbReference type="NCBI Taxonomy" id="41804"/>
    <lineage>
        <taxon>Eukaryota</taxon>
        <taxon>Fungi</taxon>
        <taxon>Fungi incertae sedis</taxon>
        <taxon>Mucoromycota</taxon>
        <taxon>Mortierellomycotina</taxon>
        <taxon>Mortierellomycetes</taxon>
        <taxon>Mortierellales</taxon>
        <taxon>Mortierellaceae</taxon>
        <taxon>Mortierella</taxon>
    </lineage>
</organism>
<feature type="region of interest" description="Disordered" evidence="5">
    <location>
        <begin position="719"/>
        <end position="754"/>
    </location>
</feature>
<feature type="region of interest" description="Disordered" evidence="5">
    <location>
        <begin position="767"/>
        <end position="799"/>
    </location>
</feature>
<protein>
    <recommendedName>
        <fullName evidence="6">FAD-binding domain-containing protein</fullName>
    </recommendedName>
</protein>
<evidence type="ECO:0000256" key="1">
    <source>
        <dbReference type="ARBA" id="ARBA00007992"/>
    </source>
</evidence>
<evidence type="ECO:0000256" key="4">
    <source>
        <dbReference type="ARBA" id="ARBA00023002"/>
    </source>
</evidence>
<feature type="compositionally biased region" description="Basic and acidic residues" evidence="5">
    <location>
        <begin position="603"/>
        <end position="619"/>
    </location>
</feature>
<feature type="compositionally biased region" description="Low complexity" evidence="5">
    <location>
        <begin position="309"/>
        <end position="336"/>
    </location>
</feature>
<dbReference type="GO" id="GO:0004497">
    <property type="term" value="F:monooxygenase activity"/>
    <property type="evidence" value="ECO:0007669"/>
    <property type="project" value="InterPro"/>
</dbReference>
<dbReference type="Gene3D" id="3.50.50.60">
    <property type="entry name" value="FAD/NAD(P)-binding domain"/>
    <property type="match status" value="2"/>
</dbReference>
<feature type="compositionally biased region" description="Low complexity" evidence="5">
    <location>
        <begin position="373"/>
        <end position="389"/>
    </location>
</feature>
<feature type="compositionally biased region" description="Gly residues" evidence="5">
    <location>
        <begin position="350"/>
        <end position="359"/>
    </location>
</feature>
<feature type="compositionally biased region" description="Basic and acidic residues" evidence="5">
    <location>
        <begin position="290"/>
        <end position="308"/>
    </location>
</feature>
<proteinExistence type="inferred from homology"/>
<dbReference type="AlphaFoldDB" id="A0A9P6Q2N8"/>
<dbReference type="PANTHER" id="PTHR47356:SF2">
    <property type="entry name" value="FAD-BINDING DOMAIN-CONTAINING PROTEIN-RELATED"/>
    <property type="match status" value="1"/>
</dbReference>
<gene>
    <name evidence="7" type="ORF">BG011_002725</name>
</gene>
<dbReference type="GO" id="GO:0071949">
    <property type="term" value="F:FAD binding"/>
    <property type="evidence" value="ECO:0007669"/>
    <property type="project" value="InterPro"/>
</dbReference>
<feature type="domain" description="FAD-binding" evidence="6">
    <location>
        <begin position="6"/>
        <end position="189"/>
    </location>
</feature>
<keyword evidence="4" id="KW-0560">Oxidoreductase</keyword>
<feature type="region of interest" description="Disordered" evidence="5">
    <location>
        <begin position="290"/>
        <end position="409"/>
    </location>
</feature>
<evidence type="ECO:0000313" key="7">
    <source>
        <dbReference type="EMBL" id="KAG0259304.1"/>
    </source>
</evidence>
<comment type="caution">
    <text evidence="7">The sequence shown here is derived from an EMBL/GenBank/DDBJ whole genome shotgun (WGS) entry which is preliminary data.</text>
</comment>
<sequence length="855" mass="95001">MAPNIHVLIVGGGIGGLMLGIMLERAGIEYQILERSSEHRPLGSAICMNGTVLRIFEQLGLLEELYKISKFAGRLHLAKEDMTTLGHVDLEHFHERYGYHSIVFGRPDLFKLLVAHIPDGRILMSKRVLSTSQTEEGILVRCSDGSIYHGDILVGADGAYSSVRQCMHKSLKDKGLLPRSDSQQLKFDQHCVVGITDEMDPEKYLTLKDKVCELYGIVGNKRPYTLWLIPIVGNRFAWSIGGRTPDSEVGQEDVRSFSFAEWWPELATDVCDLVRDYSLPDFKTPYHQNEHYKNTTLPDHPHKDHHASDNASVSDNSSCHSAVRSDSAPVSSASSVCAEEHGTSHPKGAHGVGTIGGKGYLSPLSEPLHQTHTFTNGSNASTTSSSTTDASHRHGPKRPTPPPAKPGTVAEILDATPTDRISKVMLESKLFKVWHHERTVLIGDACHKVLPFTGQGAIQAILDSIALANALYDMTSGSIDDVTKAFKTYSNERIPIAKGAVTGSRSMGKLLNVQSKLLDFVRKISFSHVPTWILKMATDRLHLYRPQLTYLPMVPDRGTAKAHKQDYSPKYLKKLELERCNRREQEASVVAANAAFNGAQEKGEFEHDHDHDHDHDHGHSARHRRAHPSALSQDAYSTRKMSSRSLVTVSDVPPPLPPQGPPRHHPTVYLHQHPEDKIGVIPSPARSCSTFSSPTSSSHSLNTGLFPEELNMRQPRCRRQTHSGRAHTSSRATSCTTSCATSRATSRERVPLPISLPPSYDTHEHLPMRSPHHPSESNISSVHTFSPPRSPVTKPHRRNIEDSPLSTQILALEQTTALILERAALQDQRSLEQLNLHYHTQREQNQQRHPSDHQH</sequence>
<name>A0A9P6Q2N8_9FUNG</name>
<keyword evidence="2" id="KW-0285">Flavoprotein</keyword>
<dbReference type="PANTHER" id="PTHR47356">
    <property type="entry name" value="FAD-DEPENDENT MONOOXYGENASE ASQG-RELATED"/>
    <property type="match status" value="1"/>
</dbReference>
<feature type="compositionally biased region" description="Low complexity" evidence="5">
    <location>
        <begin position="729"/>
        <end position="744"/>
    </location>
</feature>
<comment type="similarity">
    <text evidence="1">Belongs to the paxM FAD-dependent monooxygenase family.</text>
</comment>